<organism evidence="1 2">
    <name type="scientific">Mycena albidolilacea</name>
    <dbReference type="NCBI Taxonomy" id="1033008"/>
    <lineage>
        <taxon>Eukaryota</taxon>
        <taxon>Fungi</taxon>
        <taxon>Dikarya</taxon>
        <taxon>Basidiomycota</taxon>
        <taxon>Agaricomycotina</taxon>
        <taxon>Agaricomycetes</taxon>
        <taxon>Agaricomycetidae</taxon>
        <taxon>Agaricales</taxon>
        <taxon>Marasmiineae</taxon>
        <taxon>Mycenaceae</taxon>
        <taxon>Mycena</taxon>
    </lineage>
</organism>
<gene>
    <name evidence="1" type="ORF">DFH08DRAFT_822383</name>
</gene>
<dbReference type="Proteomes" id="UP001218218">
    <property type="component" value="Unassembled WGS sequence"/>
</dbReference>
<evidence type="ECO:0000313" key="2">
    <source>
        <dbReference type="Proteomes" id="UP001218218"/>
    </source>
</evidence>
<dbReference type="AlphaFoldDB" id="A0AAD6Z8M0"/>
<keyword evidence="2" id="KW-1185">Reference proteome</keyword>
<proteinExistence type="predicted"/>
<accession>A0AAD6Z8M0</accession>
<name>A0AAD6Z8M0_9AGAR</name>
<protein>
    <submittedName>
        <fullName evidence="1">Uncharacterized protein</fullName>
    </submittedName>
</protein>
<evidence type="ECO:0000313" key="1">
    <source>
        <dbReference type="EMBL" id="KAJ7312337.1"/>
    </source>
</evidence>
<dbReference type="EMBL" id="JARIHO010000073">
    <property type="protein sequence ID" value="KAJ7312337.1"/>
    <property type="molecule type" value="Genomic_DNA"/>
</dbReference>
<reference evidence="1" key="1">
    <citation type="submission" date="2023-03" db="EMBL/GenBank/DDBJ databases">
        <title>Massive genome expansion in bonnet fungi (Mycena s.s.) driven by repeated elements and novel gene families across ecological guilds.</title>
        <authorList>
            <consortium name="Lawrence Berkeley National Laboratory"/>
            <person name="Harder C.B."/>
            <person name="Miyauchi S."/>
            <person name="Viragh M."/>
            <person name="Kuo A."/>
            <person name="Thoen E."/>
            <person name="Andreopoulos B."/>
            <person name="Lu D."/>
            <person name="Skrede I."/>
            <person name="Drula E."/>
            <person name="Henrissat B."/>
            <person name="Morin E."/>
            <person name="Kohler A."/>
            <person name="Barry K."/>
            <person name="LaButti K."/>
            <person name="Morin E."/>
            <person name="Salamov A."/>
            <person name="Lipzen A."/>
            <person name="Mereny Z."/>
            <person name="Hegedus B."/>
            <person name="Baldrian P."/>
            <person name="Stursova M."/>
            <person name="Weitz H."/>
            <person name="Taylor A."/>
            <person name="Grigoriev I.V."/>
            <person name="Nagy L.G."/>
            <person name="Martin F."/>
            <person name="Kauserud H."/>
        </authorList>
    </citation>
    <scope>NUCLEOTIDE SEQUENCE</scope>
    <source>
        <strain evidence="1">CBHHK002</strain>
    </source>
</reference>
<sequence length="139" mass="15277">MGSWAYTNYPFHQLINISSAVNFSLLDNIFIIEGSSFKVLFVDNSAIMGLDCAAREAVILQQHCLSEVVLVAFLSLLSHVRNGWYPAQNCQPFFLSGGQWLKSTGFAIVSASVYPMTEMADTLNCLLFSSLKPDSLTVA</sequence>
<comment type="caution">
    <text evidence="1">The sequence shown here is derived from an EMBL/GenBank/DDBJ whole genome shotgun (WGS) entry which is preliminary data.</text>
</comment>